<gene>
    <name evidence="4" type="ORF">FBUS_02437</name>
</gene>
<sequence length="428" mass="48093">MKPENRNSETVRRHLMASLHIGIPRKRLEAYFARIASIYAIYESELGHGVPFEPVTVHLDCNMTVDEVALGLALQWLTPFRFSCNRLLLQRLPEIHFPPYSLIRLFDPLSITQFEMEDPALGSSLAVVLPSALGWLISLRNLRACSLPACIPPPPEFVPSNTSNRATGVIPTSGAVVSGSAGTANQSSNASPPTVPTATVAACRLLNRALVSLRYLQRLGLARCHLTGHLKVLLNGLSQPLEYLNLQDCCLSPEDINYLVLQWRPLRGLYELNLSRNNLSRVSDETLLRLVHNICLRPRGHLVCLSVAYTCLSIDRLVWFVSLMAGTEQPDQETAEDSSDAASDKWIESTSTLRVLCIQPFVPPPREDIHRILYHVAKLPKLHRLHMFPAAYAFPARGEARQRELRLEWISHSRNYLRQRLRADVEVL</sequence>
<keyword evidence="3" id="KW-0677">Repeat</keyword>
<organism evidence="4 5">
    <name type="scientific">Fasciolopsis buskii</name>
    <dbReference type="NCBI Taxonomy" id="27845"/>
    <lineage>
        <taxon>Eukaryota</taxon>
        <taxon>Metazoa</taxon>
        <taxon>Spiralia</taxon>
        <taxon>Lophotrochozoa</taxon>
        <taxon>Platyhelminthes</taxon>
        <taxon>Trematoda</taxon>
        <taxon>Digenea</taxon>
        <taxon>Plagiorchiida</taxon>
        <taxon>Echinostomata</taxon>
        <taxon>Echinostomatoidea</taxon>
        <taxon>Fasciolidae</taxon>
        <taxon>Fasciolopsis</taxon>
    </lineage>
</organism>
<comment type="caution">
    <text evidence="4">The sequence shown here is derived from an EMBL/GenBank/DDBJ whole genome shotgun (WGS) entry which is preliminary data.</text>
</comment>
<reference evidence="4" key="1">
    <citation type="submission" date="2019-05" db="EMBL/GenBank/DDBJ databases">
        <title>Annotation for the trematode Fasciolopsis buski.</title>
        <authorList>
            <person name="Choi Y.-J."/>
        </authorList>
    </citation>
    <scope>NUCLEOTIDE SEQUENCE</scope>
    <source>
        <strain evidence="4">HT</strain>
        <tissue evidence="4">Whole worm</tissue>
    </source>
</reference>
<dbReference type="SUPFAM" id="SSF52047">
    <property type="entry name" value="RNI-like"/>
    <property type="match status" value="1"/>
</dbReference>
<evidence type="ECO:0000313" key="5">
    <source>
        <dbReference type="Proteomes" id="UP000728185"/>
    </source>
</evidence>
<dbReference type="PROSITE" id="PS51450">
    <property type="entry name" value="LRR"/>
    <property type="match status" value="1"/>
</dbReference>
<name>A0A8E0VJY8_9TREM</name>
<dbReference type="AlphaFoldDB" id="A0A8E0VJY8"/>
<evidence type="ECO:0000256" key="3">
    <source>
        <dbReference type="ARBA" id="ARBA00022737"/>
    </source>
</evidence>
<dbReference type="GO" id="GO:0005737">
    <property type="term" value="C:cytoplasm"/>
    <property type="evidence" value="ECO:0007669"/>
    <property type="project" value="TreeGrafter"/>
</dbReference>
<accession>A0A8E0VJY8</accession>
<evidence type="ECO:0000256" key="2">
    <source>
        <dbReference type="ARBA" id="ARBA00014228"/>
    </source>
</evidence>
<evidence type="ECO:0000256" key="1">
    <source>
        <dbReference type="ARBA" id="ARBA00009552"/>
    </source>
</evidence>
<evidence type="ECO:0000313" key="4">
    <source>
        <dbReference type="EMBL" id="KAA0192729.1"/>
    </source>
</evidence>
<dbReference type="Gene3D" id="3.80.10.10">
    <property type="entry name" value="Ribonuclease Inhibitor"/>
    <property type="match status" value="1"/>
</dbReference>
<proteinExistence type="inferred from homology"/>
<comment type="similarity">
    <text evidence="1">Belongs to the PRAME family. LRRC14 subfamily.</text>
</comment>
<protein>
    <recommendedName>
        <fullName evidence="2">Leucine-rich repeat-containing protein 14</fullName>
    </recommendedName>
</protein>
<dbReference type="OrthoDB" id="6279874at2759"/>
<dbReference type="Proteomes" id="UP000728185">
    <property type="component" value="Unassembled WGS sequence"/>
</dbReference>
<dbReference type="InterPro" id="IPR001611">
    <property type="entry name" value="Leu-rich_rpt"/>
</dbReference>
<keyword evidence="5" id="KW-1185">Reference proteome</keyword>
<dbReference type="InterPro" id="IPR050694">
    <property type="entry name" value="LRRC14/PRAME"/>
</dbReference>
<dbReference type="InterPro" id="IPR032675">
    <property type="entry name" value="LRR_dom_sf"/>
</dbReference>
<dbReference type="EMBL" id="LUCM01005500">
    <property type="protein sequence ID" value="KAA0192729.1"/>
    <property type="molecule type" value="Genomic_DNA"/>
</dbReference>
<dbReference type="PANTHER" id="PTHR14224:SF37">
    <property type="entry name" value="LEUCINE-RICH REPEAT-CONTAINING PROTEIN 14"/>
    <property type="match status" value="1"/>
</dbReference>
<dbReference type="PANTHER" id="PTHR14224">
    <property type="entry name" value="SIMILAR TO PREFERENTIALLY EXPRESSED ANTIGEN IN MELANOMA-LIKE 3"/>
    <property type="match status" value="1"/>
</dbReference>